<dbReference type="AlphaFoldDB" id="A0A7S2XNQ9"/>
<name>A0A7S2XNQ9_9STRA</name>
<sequence>MMMSSRECANWLVRTLAVLIMITAGSHNCAVMAQEAGIRDITIWKPLRKLTDPIQKKYNELPGQGKMATGAFVGFTASRVAVKSITSCIKFAGAAFVAVEVLDYAGLLKDLDDFELYEENKATIKAVKQSFVKSVKEFKTGIRNQLNPKTLDARIKANKEASTGFAAGAFFGFMI</sequence>
<feature type="chain" id="PRO_5030599673" evidence="1">
    <location>
        <begin position="34"/>
        <end position="175"/>
    </location>
</feature>
<reference evidence="2" key="1">
    <citation type="submission" date="2021-01" db="EMBL/GenBank/DDBJ databases">
        <authorList>
            <person name="Corre E."/>
            <person name="Pelletier E."/>
            <person name="Niang G."/>
            <person name="Scheremetjew M."/>
            <person name="Finn R."/>
            <person name="Kale V."/>
            <person name="Holt S."/>
            <person name="Cochrane G."/>
            <person name="Meng A."/>
            <person name="Brown T."/>
            <person name="Cohen L."/>
        </authorList>
    </citation>
    <scope>NUCLEOTIDE SEQUENCE</scope>
    <source>
        <strain evidence="2">CCMP2084</strain>
    </source>
</reference>
<keyword evidence="1" id="KW-0732">Signal</keyword>
<evidence type="ECO:0000256" key="1">
    <source>
        <dbReference type="SAM" id="SignalP"/>
    </source>
</evidence>
<feature type="signal peptide" evidence="1">
    <location>
        <begin position="1"/>
        <end position="33"/>
    </location>
</feature>
<gene>
    <name evidence="2" type="ORF">ASEP1449_LOCUS11133</name>
</gene>
<dbReference type="EMBL" id="HBHQ01016674">
    <property type="protein sequence ID" value="CAD9819300.1"/>
    <property type="molecule type" value="Transcribed_RNA"/>
</dbReference>
<accession>A0A7S2XNQ9</accession>
<proteinExistence type="predicted"/>
<evidence type="ECO:0000313" key="2">
    <source>
        <dbReference type="EMBL" id="CAD9819300.1"/>
    </source>
</evidence>
<organism evidence="2">
    <name type="scientific">Attheya septentrionalis</name>
    <dbReference type="NCBI Taxonomy" id="420275"/>
    <lineage>
        <taxon>Eukaryota</taxon>
        <taxon>Sar</taxon>
        <taxon>Stramenopiles</taxon>
        <taxon>Ochrophyta</taxon>
        <taxon>Bacillariophyta</taxon>
        <taxon>Coscinodiscophyceae</taxon>
        <taxon>Chaetocerotophycidae</taxon>
        <taxon>Chaetocerotales</taxon>
        <taxon>Attheyaceae</taxon>
        <taxon>Attheya</taxon>
    </lineage>
</organism>
<protein>
    <submittedName>
        <fullName evidence="2">Uncharacterized protein</fullName>
    </submittedName>
</protein>